<protein>
    <submittedName>
        <fullName evidence="1">Uncharacterized protein</fullName>
    </submittedName>
</protein>
<name>G9P0H2_HYPAI</name>
<evidence type="ECO:0000313" key="1">
    <source>
        <dbReference type="EMBL" id="EHK43162.1"/>
    </source>
</evidence>
<dbReference type="Proteomes" id="UP000005426">
    <property type="component" value="Unassembled WGS sequence"/>
</dbReference>
<dbReference type="OrthoDB" id="4880713at2759"/>
<sequence>MRQWHQEIYDAADRLTRELERSADRPVLSGDLRLEFGIIQDRLIVDDEQMVDDEHSVCAEFFRPDTPHVAARRAQRWNEVNRWPSPDPNRPEIIESWNGCPIRTNIPLFDDIEDNFHRCLMLVDWDIEEERGGGGGGGGRAGRARFSLDGGPEHLCWVKMDLPVRTDLSTYNVEPIPRRFHHRFLLYDWRVSLTFSMSKERGSSEVPHSILINSDTITPPGNLLLRSEVLLAAKVLRESMVQVCWIEHATYPAGASTNI</sequence>
<dbReference type="GeneID" id="25782846"/>
<dbReference type="STRING" id="452589.G9P0H2"/>
<dbReference type="EMBL" id="ABDG02000026">
    <property type="protein sequence ID" value="EHK43162.1"/>
    <property type="molecule type" value="Genomic_DNA"/>
</dbReference>
<proteinExistence type="predicted"/>
<dbReference type="HOGENOM" id="CLU_1073869_0_0_1"/>
<dbReference type="AlphaFoldDB" id="G9P0H2"/>
<organism evidence="1 2">
    <name type="scientific">Hypocrea atroviridis (strain ATCC 20476 / IMI 206040)</name>
    <name type="common">Trichoderma atroviride</name>
    <dbReference type="NCBI Taxonomy" id="452589"/>
    <lineage>
        <taxon>Eukaryota</taxon>
        <taxon>Fungi</taxon>
        <taxon>Dikarya</taxon>
        <taxon>Ascomycota</taxon>
        <taxon>Pezizomycotina</taxon>
        <taxon>Sordariomycetes</taxon>
        <taxon>Hypocreomycetidae</taxon>
        <taxon>Hypocreales</taxon>
        <taxon>Hypocreaceae</taxon>
        <taxon>Trichoderma</taxon>
    </lineage>
</organism>
<accession>G9P0H2</accession>
<evidence type="ECO:0000313" key="2">
    <source>
        <dbReference type="Proteomes" id="UP000005426"/>
    </source>
</evidence>
<keyword evidence="2" id="KW-1185">Reference proteome</keyword>
<gene>
    <name evidence="1" type="ORF">TRIATDRAFT_310718</name>
</gene>
<dbReference type="KEGG" id="tatv:25782846"/>
<reference evidence="1 2" key="1">
    <citation type="journal article" date="2011" name="Genome Biol.">
        <title>Comparative genome sequence analysis underscores mycoparasitism as the ancestral life style of Trichoderma.</title>
        <authorList>
            <person name="Kubicek C.P."/>
            <person name="Herrera-Estrella A."/>
            <person name="Seidl-Seiboth V."/>
            <person name="Martinez D.A."/>
            <person name="Druzhinina I.S."/>
            <person name="Thon M."/>
            <person name="Zeilinger S."/>
            <person name="Casas-Flores S."/>
            <person name="Horwitz B.A."/>
            <person name="Mukherjee P.K."/>
            <person name="Mukherjee M."/>
            <person name="Kredics L."/>
            <person name="Alcaraz L.D."/>
            <person name="Aerts A."/>
            <person name="Antal Z."/>
            <person name="Atanasova L."/>
            <person name="Cervantes-Badillo M.G."/>
            <person name="Challacombe J."/>
            <person name="Chertkov O."/>
            <person name="McCluskey K."/>
            <person name="Coulpier F."/>
            <person name="Deshpande N."/>
            <person name="von Doehren H."/>
            <person name="Ebbole D.J."/>
            <person name="Esquivel-Naranjo E.U."/>
            <person name="Fekete E."/>
            <person name="Flipphi M."/>
            <person name="Glaser F."/>
            <person name="Gomez-Rodriguez E.Y."/>
            <person name="Gruber S."/>
            <person name="Han C."/>
            <person name="Henrissat B."/>
            <person name="Hermosa R."/>
            <person name="Hernandez-Onate M."/>
            <person name="Karaffa L."/>
            <person name="Kosti I."/>
            <person name="Le Crom S."/>
            <person name="Lindquist E."/>
            <person name="Lucas S."/>
            <person name="Luebeck M."/>
            <person name="Luebeck P.S."/>
            <person name="Margeot A."/>
            <person name="Metz B."/>
            <person name="Misra M."/>
            <person name="Nevalainen H."/>
            <person name="Omann M."/>
            <person name="Packer N."/>
            <person name="Perrone G."/>
            <person name="Uresti-Rivera E.E."/>
            <person name="Salamov A."/>
            <person name="Schmoll M."/>
            <person name="Seiboth B."/>
            <person name="Shapiro H."/>
            <person name="Sukno S."/>
            <person name="Tamayo-Ramos J.A."/>
            <person name="Tisch D."/>
            <person name="Wiest A."/>
            <person name="Wilkinson H.H."/>
            <person name="Zhang M."/>
            <person name="Coutinho P.M."/>
            <person name="Kenerley C.M."/>
            <person name="Monte E."/>
            <person name="Baker S.E."/>
            <person name="Grigoriev I.V."/>
        </authorList>
    </citation>
    <scope>NUCLEOTIDE SEQUENCE [LARGE SCALE GENOMIC DNA]</scope>
    <source>
        <strain evidence="2">ATCC 20476 / IMI 206040</strain>
    </source>
</reference>
<comment type="caution">
    <text evidence="1">The sequence shown here is derived from an EMBL/GenBank/DDBJ whole genome shotgun (WGS) entry which is preliminary data.</text>
</comment>